<accession>A0ACC1B8W9</accession>
<proteinExistence type="predicted"/>
<protein>
    <submittedName>
        <fullName evidence="1">Uncharacterized protein</fullName>
    </submittedName>
</protein>
<dbReference type="Proteomes" id="UP001164250">
    <property type="component" value="Chromosome 6"/>
</dbReference>
<organism evidence="1 2">
    <name type="scientific">Pistacia atlantica</name>
    <dbReference type="NCBI Taxonomy" id="434234"/>
    <lineage>
        <taxon>Eukaryota</taxon>
        <taxon>Viridiplantae</taxon>
        <taxon>Streptophyta</taxon>
        <taxon>Embryophyta</taxon>
        <taxon>Tracheophyta</taxon>
        <taxon>Spermatophyta</taxon>
        <taxon>Magnoliopsida</taxon>
        <taxon>eudicotyledons</taxon>
        <taxon>Gunneridae</taxon>
        <taxon>Pentapetalae</taxon>
        <taxon>rosids</taxon>
        <taxon>malvids</taxon>
        <taxon>Sapindales</taxon>
        <taxon>Anacardiaceae</taxon>
        <taxon>Pistacia</taxon>
    </lineage>
</organism>
<evidence type="ECO:0000313" key="1">
    <source>
        <dbReference type="EMBL" id="KAJ0095361.1"/>
    </source>
</evidence>
<sequence length="59" mass="6627">MEKLVSMWYKSQSLPEDYIFPPEVRPGKSIVPVRDVPVIDLSQAVGRNRTDIVPANTEG</sequence>
<dbReference type="EMBL" id="CM047902">
    <property type="protein sequence ID" value="KAJ0095361.1"/>
    <property type="molecule type" value="Genomic_DNA"/>
</dbReference>
<comment type="caution">
    <text evidence="1">The sequence shown here is derived from an EMBL/GenBank/DDBJ whole genome shotgun (WGS) entry which is preliminary data.</text>
</comment>
<keyword evidence="2" id="KW-1185">Reference proteome</keyword>
<name>A0ACC1B8W9_9ROSI</name>
<gene>
    <name evidence="1" type="ORF">Patl1_17038</name>
</gene>
<reference evidence="2" key="1">
    <citation type="journal article" date="2023" name="G3 (Bethesda)">
        <title>Genome assembly and association tests identify interacting loci associated with vigor, precocity, and sex in interspecific pistachio rootstocks.</title>
        <authorList>
            <person name="Palmer W."/>
            <person name="Jacygrad E."/>
            <person name="Sagayaradj S."/>
            <person name="Cavanaugh K."/>
            <person name="Han R."/>
            <person name="Bertier L."/>
            <person name="Beede B."/>
            <person name="Kafkas S."/>
            <person name="Golino D."/>
            <person name="Preece J."/>
            <person name="Michelmore R."/>
        </authorList>
    </citation>
    <scope>NUCLEOTIDE SEQUENCE [LARGE SCALE GENOMIC DNA]</scope>
</reference>
<evidence type="ECO:0000313" key="2">
    <source>
        <dbReference type="Proteomes" id="UP001164250"/>
    </source>
</evidence>